<reference evidence="1 2" key="1">
    <citation type="submission" date="2020-04" db="EMBL/GenBank/DDBJ databases">
        <title>Global-level population genomics: horizontal gene transfer, symbiosis and evolution in Rhizobia.</title>
        <authorList>
            <person name="Gai Y."/>
        </authorList>
    </citation>
    <scope>NUCLEOTIDE SEQUENCE [LARGE SCALE GENOMIC DNA]</scope>
    <source>
        <strain evidence="1 2">BLR33</strain>
    </source>
</reference>
<accession>A0ABS7IP09</accession>
<evidence type="ECO:0000313" key="1">
    <source>
        <dbReference type="EMBL" id="MBX5092885.1"/>
    </source>
</evidence>
<gene>
    <name evidence="1" type="ORF">HJB60_27505</name>
</gene>
<dbReference type="Proteomes" id="UP000770629">
    <property type="component" value="Unassembled WGS sequence"/>
</dbReference>
<comment type="caution">
    <text evidence="1">The sequence shown here is derived from an EMBL/GenBank/DDBJ whole genome shotgun (WGS) entry which is preliminary data.</text>
</comment>
<dbReference type="RefSeq" id="WP_221121423.1">
    <property type="nucleotide sequence ID" value="NZ_JABDYF010000014.1"/>
</dbReference>
<keyword evidence="2" id="KW-1185">Reference proteome</keyword>
<organism evidence="1 2">
    <name type="scientific">Rhizobium lentis</name>
    <dbReference type="NCBI Taxonomy" id="1138194"/>
    <lineage>
        <taxon>Bacteria</taxon>
        <taxon>Pseudomonadati</taxon>
        <taxon>Pseudomonadota</taxon>
        <taxon>Alphaproteobacteria</taxon>
        <taxon>Hyphomicrobiales</taxon>
        <taxon>Rhizobiaceae</taxon>
        <taxon>Rhizobium/Agrobacterium group</taxon>
        <taxon>Rhizobium</taxon>
    </lineage>
</organism>
<protein>
    <submittedName>
        <fullName evidence="1">Uncharacterized protein</fullName>
    </submittedName>
</protein>
<evidence type="ECO:0000313" key="2">
    <source>
        <dbReference type="Proteomes" id="UP000770629"/>
    </source>
</evidence>
<proteinExistence type="predicted"/>
<sequence>MNEDKGVSRGSSYAPAGKLPERSWHFQAGTTRSSMIATRWLDAAIGGAQAVLQLACDDVVSNAAALRVQCRRGRDQANFFLNIEPHAGLDEKWIASEEPRVRSDLVNGLHV</sequence>
<dbReference type="EMBL" id="JABDYF010000014">
    <property type="protein sequence ID" value="MBX5092885.1"/>
    <property type="molecule type" value="Genomic_DNA"/>
</dbReference>
<name>A0ABS7IP09_9HYPH</name>